<evidence type="ECO:0000313" key="3">
    <source>
        <dbReference type="Proteomes" id="UP000053319"/>
    </source>
</evidence>
<feature type="region of interest" description="Disordered" evidence="1">
    <location>
        <begin position="210"/>
        <end position="241"/>
    </location>
</feature>
<dbReference type="HOGENOM" id="CLU_1151768_0_0_1"/>
<dbReference type="EMBL" id="JH719830">
    <property type="protein sequence ID" value="EJF55308.1"/>
    <property type="molecule type" value="Genomic_DNA"/>
</dbReference>
<dbReference type="GeneID" id="18840368"/>
<sequence length="241" mass="25734">MGGKRGVCPTSVTACVRPASSSSSSLLALHRTGVCGAAPTVPTLTSHGAGLSTSECSLLQEERVAPCGLVDRAVIKELISVDRLNQQHPTRSKTDHHTPRPPLTPLHHDPVCRGEKLSMFEEARSPPSSSYPLPVPGQRARTTPRKVRRRRALPSPTSAAPSRNCEAHPGRPPPGSASVRFSDARDGARVANLDPKANNRSVCSVVSGFPIRQDRVHSSGVSHETRPSLPSADVRRSRKLA</sequence>
<accession>R7SHH9</accession>
<feature type="compositionally biased region" description="Basic residues" evidence="1">
    <location>
        <begin position="142"/>
        <end position="152"/>
    </location>
</feature>
<dbReference type="KEGG" id="dsq:DICSQDRAFT_176116"/>
<protein>
    <submittedName>
        <fullName evidence="2">Uncharacterized protein</fullName>
    </submittedName>
</protein>
<dbReference type="RefSeq" id="XP_007371953.1">
    <property type="nucleotide sequence ID" value="XM_007371891.1"/>
</dbReference>
<feature type="region of interest" description="Disordered" evidence="1">
    <location>
        <begin position="85"/>
        <end position="181"/>
    </location>
</feature>
<reference evidence="2 3" key="1">
    <citation type="journal article" date="2012" name="Science">
        <title>The Paleozoic origin of enzymatic lignin decomposition reconstructed from 31 fungal genomes.</title>
        <authorList>
            <person name="Floudas D."/>
            <person name="Binder M."/>
            <person name="Riley R."/>
            <person name="Barry K."/>
            <person name="Blanchette R.A."/>
            <person name="Henrissat B."/>
            <person name="Martinez A.T."/>
            <person name="Otillar R."/>
            <person name="Spatafora J.W."/>
            <person name="Yadav J.S."/>
            <person name="Aerts A."/>
            <person name="Benoit I."/>
            <person name="Boyd A."/>
            <person name="Carlson A."/>
            <person name="Copeland A."/>
            <person name="Coutinho P.M."/>
            <person name="de Vries R.P."/>
            <person name="Ferreira P."/>
            <person name="Findley K."/>
            <person name="Foster B."/>
            <person name="Gaskell J."/>
            <person name="Glotzer D."/>
            <person name="Gorecki P."/>
            <person name="Heitman J."/>
            <person name="Hesse C."/>
            <person name="Hori C."/>
            <person name="Igarashi K."/>
            <person name="Jurgens J.A."/>
            <person name="Kallen N."/>
            <person name="Kersten P."/>
            <person name="Kohler A."/>
            <person name="Kuees U."/>
            <person name="Kumar T.K.A."/>
            <person name="Kuo A."/>
            <person name="LaButti K."/>
            <person name="Larrondo L.F."/>
            <person name="Lindquist E."/>
            <person name="Ling A."/>
            <person name="Lombard V."/>
            <person name="Lucas S."/>
            <person name="Lundell T."/>
            <person name="Martin R."/>
            <person name="McLaughlin D.J."/>
            <person name="Morgenstern I."/>
            <person name="Morin E."/>
            <person name="Murat C."/>
            <person name="Nagy L.G."/>
            <person name="Nolan M."/>
            <person name="Ohm R.A."/>
            <person name="Patyshakuliyeva A."/>
            <person name="Rokas A."/>
            <person name="Ruiz-Duenas F.J."/>
            <person name="Sabat G."/>
            <person name="Salamov A."/>
            <person name="Samejima M."/>
            <person name="Schmutz J."/>
            <person name="Slot J.C."/>
            <person name="St John F."/>
            <person name="Stenlid J."/>
            <person name="Sun H."/>
            <person name="Sun S."/>
            <person name="Syed K."/>
            <person name="Tsang A."/>
            <person name="Wiebenga A."/>
            <person name="Young D."/>
            <person name="Pisabarro A."/>
            <person name="Eastwood D.C."/>
            <person name="Martin F."/>
            <person name="Cullen D."/>
            <person name="Grigoriev I.V."/>
            <person name="Hibbett D.S."/>
        </authorList>
    </citation>
    <scope>NUCLEOTIDE SEQUENCE [LARGE SCALE GENOMIC DNA]</scope>
    <source>
        <strain evidence="2 3">LYAD-421 SS1</strain>
    </source>
</reference>
<name>R7SHH9_DICSQ</name>
<proteinExistence type="predicted"/>
<evidence type="ECO:0000256" key="1">
    <source>
        <dbReference type="SAM" id="MobiDB-lite"/>
    </source>
</evidence>
<dbReference type="AlphaFoldDB" id="R7SHH9"/>
<dbReference type="Proteomes" id="UP000053319">
    <property type="component" value="Unassembled WGS sequence"/>
</dbReference>
<evidence type="ECO:0000313" key="2">
    <source>
        <dbReference type="EMBL" id="EJF55308.1"/>
    </source>
</evidence>
<gene>
    <name evidence="2" type="ORF">DICSQDRAFT_176116</name>
</gene>
<feature type="compositionally biased region" description="Basic and acidic residues" evidence="1">
    <location>
        <begin position="106"/>
        <end position="124"/>
    </location>
</feature>
<organism evidence="2 3">
    <name type="scientific">Dichomitus squalens (strain LYAD-421)</name>
    <name type="common">Western red white-rot fungus</name>
    <dbReference type="NCBI Taxonomy" id="732165"/>
    <lineage>
        <taxon>Eukaryota</taxon>
        <taxon>Fungi</taxon>
        <taxon>Dikarya</taxon>
        <taxon>Basidiomycota</taxon>
        <taxon>Agaricomycotina</taxon>
        <taxon>Agaricomycetes</taxon>
        <taxon>Polyporales</taxon>
        <taxon>Polyporaceae</taxon>
        <taxon>Dichomitus</taxon>
    </lineage>
</organism>